<dbReference type="InterPro" id="IPR011009">
    <property type="entry name" value="Kinase-like_dom_sf"/>
</dbReference>
<dbReference type="CDD" id="cd05154">
    <property type="entry name" value="ACAD10_11_N-like"/>
    <property type="match status" value="1"/>
</dbReference>
<keyword evidence="3" id="KW-1185">Reference proteome</keyword>
<sequence length="353" mass="39425">MNPQEDMVGTMAVPEKDKLDEASLQNWMEANVEDFAGPMTITKFKGGQSNPTYKIETPGTDYVLRKKPFGKLLPSAHAVDREFRVIAGLHPAGFPVAKPYGLCDDDDVIGTMFYIMGMADGRTLWDGTLPGMEPEERKAIYHEMIDTLALLHSYDPAELGLENHGKPGNYCERQISRWTQQYRLSELQKIPEMDQLIEWLTKTIPEQKSFGIVHGDYRLDNMIFENDAPRVIAVLDWELSTLGDPIADFAYWLMAYEMEPEGRSGLKGVDLAALGIPSREEAIARYCEKAGIDELPPMDWYLAYNLFRIAAILQGIQKRVVDGTANSAAAAEMSDRVTPLAQAGWEAAKRAGA</sequence>
<dbReference type="Gene3D" id="3.90.1200.10">
    <property type="match status" value="1"/>
</dbReference>
<feature type="domain" description="Aminoglycoside phosphotransferase" evidence="1">
    <location>
        <begin position="40"/>
        <end position="261"/>
    </location>
</feature>
<organism evidence="2 3">
    <name type="scientific">Parasphingorhabdus marina DSM 22363</name>
    <dbReference type="NCBI Taxonomy" id="1123272"/>
    <lineage>
        <taxon>Bacteria</taxon>
        <taxon>Pseudomonadati</taxon>
        <taxon>Pseudomonadota</taxon>
        <taxon>Alphaproteobacteria</taxon>
        <taxon>Sphingomonadales</taxon>
        <taxon>Sphingomonadaceae</taxon>
        <taxon>Parasphingorhabdus</taxon>
    </lineage>
</organism>
<dbReference type="STRING" id="1123272.SAMN02745824_1674"/>
<accession>A0A1N6D824</accession>
<dbReference type="InterPro" id="IPR002575">
    <property type="entry name" value="Aminoglycoside_PTrfase"/>
</dbReference>
<keyword evidence="2" id="KW-0808">Transferase</keyword>
<proteinExistence type="predicted"/>
<dbReference type="Pfam" id="PF01636">
    <property type="entry name" value="APH"/>
    <property type="match status" value="1"/>
</dbReference>
<dbReference type="PANTHER" id="PTHR47829:SF3">
    <property type="entry name" value="AMINOGLYCOSIDE PHOSPHOTRANSFERASE DOMAIN-CONTAINING PROTEIN"/>
    <property type="match status" value="1"/>
</dbReference>
<dbReference type="OrthoDB" id="3806873at2"/>
<reference evidence="3" key="1">
    <citation type="submission" date="2016-11" db="EMBL/GenBank/DDBJ databases">
        <authorList>
            <person name="Varghese N."/>
            <person name="Submissions S."/>
        </authorList>
    </citation>
    <scope>NUCLEOTIDE SEQUENCE [LARGE SCALE GENOMIC DNA]</scope>
    <source>
        <strain evidence="3">DSM 22363</strain>
    </source>
</reference>
<evidence type="ECO:0000259" key="1">
    <source>
        <dbReference type="Pfam" id="PF01636"/>
    </source>
</evidence>
<dbReference type="InterPro" id="IPR041726">
    <property type="entry name" value="ACAD10_11_N"/>
</dbReference>
<dbReference type="Proteomes" id="UP000185192">
    <property type="component" value="Unassembled WGS sequence"/>
</dbReference>
<protein>
    <submittedName>
        <fullName evidence="2">Predicted kinase, aminoglycoside phosphotransferase (APT) family</fullName>
    </submittedName>
</protein>
<evidence type="ECO:0000313" key="3">
    <source>
        <dbReference type="Proteomes" id="UP000185192"/>
    </source>
</evidence>
<dbReference type="AlphaFoldDB" id="A0A1N6D824"/>
<dbReference type="Gene3D" id="3.30.200.20">
    <property type="entry name" value="Phosphorylase Kinase, domain 1"/>
    <property type="match status" value="1"/>
</dbReference>
<name>A0A1N6D824_9SPHN</name>
<evidence type="ECO:0000313" key="2">
    <source>
        <dbReference type="EMBL" id="SIN66950.1"/>
    </source>
</evidence>
<dbReference type="GO" id="GO:0016301">
    <property type="term" value="F:kinase activity"/>
    <property type="evidence" value="ECO:0007669"/>
    <property type="project" value="UniProtKB-KW"/>
</dbReference>
<dbReference type="PANTHER" id="PTHR47829">
    <property type="entry name" value="HYDROLASE, PUTATIVE (AFU_ORTHOLOGUE AFUA_1G12880)-RELATED"/>
    <property type="match status" value="1"/>
</dbReference>
<dbReference type="EMBL" id="FSQW01000001">
    <property type="protein sequence ID" value="SIN66950.1"/>
    <property type="molecule type" value="Genomic_DNA"/>
</dbReference>
<dbReference type="RefSeq" id="WP_074204560.1">
    <property type="nucleotide sequence ID" value="NZ_FSQW01000001.1"/>
</dbReference>
<keyword evidence="2" id="KW-0418">Kinase</keyword>
<dbReference type="SUPFAM" id="SSF56112">
    <property type="entry name" value="Protein kinase-like (PK-like)"/>
    <property type="match status" value="1"/>
</dbReference>
<gene>
    <name evidence="2" type="ORF">SAMN02745824_1674</name>
</gene>
<dbReference type="InterPro" id="IPR052898">
    <property type="entry name" value="ACAD10-like"/>
</dbReference>